<keyword evidence="2" id="KW-1185">Reference proteome</keyword>
<reference evidence="1" key="1">
    <citation type="submission" date="2022-10" db="EMBL/GenBank/DDBJ databases">
        <title>Genome Sequence of Xylaria curta.</title>
        <authorList>
            <person name="Buettner E."/>
        </authorList>
    </citation>
    <scope>NUCLEOTIDE SEQUENCE</scope>
    <source>
        <strain evidence="1">Babe10</strain>
    </source>
</reference>
<comment type="caution">
    <text evidence="1">The sequence shown here is derived from an EMBL/GenBank/DDBJ whole genome shotgun (WGS) entry which is preliminary data.</text>
</comment>
<evidence type="ECO:0000313" key="1">
    <source>
        <dbReference type="EMBL" id="KAJ2991054.1"/>
    </source>
</evidence>
<name>A0ACC1PFP3_9PEZI</name>
<gene>
    <name evidence="1" type="ORF">NUW58_g2660</name>
</gene>
<proteinExistence type="predicted"/>
<sequence length="209" mass="22106">MASAALNHALTFANMVRQALTSCEALNGIHNIFRWQKNAVFTMLAYAYTFPICASAATIRQNMMAAIAVMDMYRDIHPEAGSVVAIARKLAEDVGTVVGGFDPDKTSPQSSLSSALLTPRTIPAVGVQGSSYPTMITTIPAVEAAPGPNNSDKQQVVTAAVDGGLGLSYLDDMIAEDIANSDSMEMLLDSLDQSDGGFIHFGQWEDTAG</sequence>
<organism evidence="1 2">
    <name type="scientific">Xylaria curta</name>
    <dbReference type="NCBI Taxonomy" id="42375"/>
    <lineage>
        <taxon>Eukaryota</taxon>
        <taxon>Fungi</taxon>
        <taxon>Dikarya</taxon>
        <taxon>Ascomycota</taxon>
        <taxon>Pezizomycotina</taxon>
        <taxon>Sordariomycetes</taxon>
        <taxon>Xylariomycetidae</taxon>
        <taxon>Xylariales</taxon>
        <taxon>Xylariaceae</taxon>
        <taxon>Xylaria</taxon>
    </lineage>
</organism>
<dbReference type="EMBL" id="JAPDGR010000359">
    <property type="protein sequence ID" value="KAJ2991054.1"/>
    <property type="molecule type" value="Genomic_DNA"/>
</dbReference>
<dbReference type="Proteomes" id="UP001143856">
    <property type="component" value="Unassembled WGS sequence"/>
</dbReference>
<protein>
    <submittedName>
        <fullName evidence="1">Uncharacterized protein</fullName>
    </submittedName>
</protein>
<accession>A0ACC1PFP3</accession>
<evidence type="ECO:0000313" key="2">
    <source>
        <dbReference type="Proteomes" id="UP001143856"/>
    </source>
</evidence>